<comment type="caution">
    <text evidence="4">The sequence shown here is derived from an EMBL/GenBank/DDBJ whole genome shotgun (WGS) entry which is preliminary data.</text>
</comment>
<dbReference type="Gene3D" id="3.40.190.10">
    <property type="entry name" value="Periplasmic binding protein-like II"/>
    <property type="match status" value="2"/>
</dbReference>
<dbReference type="PANTHER" id="PTHR35936">
    <property type="entry name" value="MEMBRANE-BOUND LYTIC MUREIN TRANSGLYCOSYLASE F"/>
    <property type="match status" value="1"/>
</dbReference>
<comment type="subcellular location">
    <subcellularLocation>
        <location evidence="1">Periplasm</location>
    </subcellularLocation>
</comment>
<dbReference type="SUPFAM" id="SSF53850">
    <property type="entry name" value="Periplasmic binding protein-like II"/>
    <property type="match status" value="1"/>
</dbReference>
<reference evidence="4 5" key="1">
    <citation type="journal article" date="2016" name="Syst. Appl. Microbiol.">
        <title>Pararhizobium polonicum sp. nov. isolated from tumors on stone fruit rootstocks.</title>
        <authorList>
            <person name="Pulawska J."/>
            <person name="Kuzmanovic N."/>
            <person name="Willems A."/>
            <person name="Pothier J.F."/>
        </authorList>
    </citation>
    <scope>NUCLEOTIDE SEQUENCE [LARGE SCALE GENOMIC DNA]</scope>
    <source>
        <strain evidence="4 5">F5.1</strain>
        <plasmid evidence="4">pF5.1a</plasmid>
    </source>
</reference>
<evidence type="ECO:0000313" key="5">
    <source>
        <dbReference type="Proteomes" id="UP000093111"/>
    </source>
</evidence>
<dbReference type="Proteomes" id="UP000093111">
    <property type="component" value="Plasmid pF5.1a"/>
</dbReference>
<keyword evidence="4" id="KW-0614">Plasmid</keyword>
<dbReference type="AlphaFoldDB" id="A0A1C7P8L9"/>
<sequence length="271" mass="28853">MVTFTLLSAAPVLADGPLKSALDGNAPPYAQPKMDGSVEGLTVDLTKEIAKRLGREITIDAMAFSAILPALQAGTYDMLSVPLTATSERSEAFLLTEGIWSADMDFLLPANGADVTDFSQLKGKVISTNKGNAYEKWAREKTAEYGWTVESYGSLSDAAQAVTAGRADAAIVGVAIGLTIAKKNPALKVSELTIKTNQYYSYPVARTNPELRKQLDMAIECIKSDGTAAKLYEKWLGAAPHKASLEVTPQPGYGPVGMGNYDPTTHALTCK</sequence>
<name>A0A1C7P8L9_9HYPH</name>
<dbReference type="EMBL" id="LGLV01000001">
    <property type="protein sequence ID" value="OBZ97612.1"/>
    <property type="molecule type" value="Genomic_DNA"/>
</dbReference>
<keyword evidence="5" id="KW-1185">Reference proteome</keyword>
<dbReference type="GO" id="GO:0042597">
    <property type="term" value="C:periplasmic space"/>
    <property type="evidence" value="ECO:0007669"/>
    <property type="project" value="UniProtKB-SubCell"/>
</dbReference>
<gene>
    <name evidence="4" type="ORF">ADU59_00755</name>
</gene>
<feature type="domain" description="Solute-binding protein family 3/N-terminal" evidence="3">
    <location>
        <begin position="17"/>
        <end position="239"/>
    </location>
</feature>
<geneLocation type="plasmid" evidence="5">
    <name>pf5.1a</name>
</geneLocation>
<keyword evidence="2" id="KW-0732">Signal</keyword>
<dbReference type="Pfam" id="PF00497">
    <property type="entry name" value="SBP_bac_3"/>
    <property type="match status" value="1"/>
</dbReference>
<evidence type="ECO:0000259" key="3">
    <source>
        <dbReference type="SMART" id="SM00062"/>
    </source>
</evidence>
<accession>A0A1C7P8L9</accession>
<protein>
    <recommendedName>
        <fullName evidence="3">Solute-binding protein family 3/N-terminal domain-containing protein</fullName>
    </recommendedName>
</protein>
<evidence type="ECO:0000313" key="4">
    <source>
        <dbReference type="EMBL" id="OBZ97612.1"/>
    </source>
</evidence>
<dbReference type="InterPro" id="IPR001638">
    <property type="entry name" value="Solute-binding_3/MltF_N"/>
</dbReference>
<organism evidence="4 5">
    <name type="scientific">Pararhizobium polonicum</name>
    <dbReference type="NCBI Taxonomy" id="1612624"/>
    <lineage>
        <taxon>Bacteria</taxon>
        <taxon>Pseudomonadati</taxon>
        <taxon>Pseudomonadota</taxon>
        <taxon>Alphaproteobacteria</taxon>
        <taxon>Hyphomicrobiales</taxon>
        <taxon>Rhizobiaceae</taxon>
        <taxon>Rhizobium/Agrobacterium group</taxon>
        <taxon>Pararhizobium</taxon>
    </lineage>
</organism>
<dbReference type="PANTHER" id="PTHR35936:SF19">
    <property type="entry name" value="AMINO-ACID-BINDING PROTEIN YXEM-RELATED"/>
    <property type="match status" value="1"/>
</dbReference>
<proteinExistence type="predicted"/>
<evidence type="ECO:0000256" key="1">
    <source>
        <dbReference type="ARBA" id="ARBA00004418"/>
    </source>
</evidence>
<evidence type="ECO:0000256" key="2">
    <source>
        <dbReference type="ARBA" id="ARBA00022729"/>
    </source>
</evidence>
<dbReference type="SMART" id="SM00062">
    <property type="entry name" value="PBPb"/>
    <property type="match status" value="1"/>
</dbReference>